<accession>A0A847SKS6</accession>
<feature type="signal peptide" evidence="1">
    <location>
        <begin position="1"/>
        <end position="23"/>
    </location>
</feature>
<evidence type="ECO:0000313" key="3">
    <source>
        <dbReference type="Proteomes" id="UP000552864"/>
    </source>
</evidence>
<dbReference type="Proteomes" id="UP000552864">
    <property type="component" value="Unassembled WGS sequence"/>
</dbReference>
<gene>
    <name evidence="2" type="ORF">HGH91_28045</name>
</gene>
<evidence type="ECO:0000256" key="1">
    <source>
        <dbReference type="SAM" id="SignalP"/>
    </source>
</evidence>
<dbReference type="AlphaFoldDB" id="A0A847SKS6"/>
<dbReference type="EMBL" id="JABAHZ010000010">
    <property type="protein sequence ID" value="NLR82501.1"/>
    <property type="molecule type" value="Genomic_DNA"/>
</dbReference>
<evidence type="ECO:0000313" key="2">
    <source>
        <dbReference type="EMBL" id="NLR82501.1"/>
    </source>
</evidence>
<keyword evidence="3" id="KW-1185">Reference proteome</keyword>
<keyword evidence="1" id="KW-0732">Signal</keyword>
<dbReference type="RefSeq" id="WP_168742571.1">
    <property type="nucleotide sequence ID" value="NZ_JABAHZ010000010.1"/>
</dbReference>
<feature type="chain" id="PRO_5032634875" evidence="1">
    <location>
        <begin position="24"/>
        <end position="343"/>
    </location>
</feature>
<protein>
    <submittedName>
        <fullName evidence="2">Uncharacterized protein</fullName>
    </submittedName>
</protein>
<proteinExistence type="predicted"/>
<reference evidence="2 3" key="1">
    <citation type="submission" date="2020-04" db="EMBL/GenBank/DDBJ databases">
        <authorList>
            <person name="Yin C."/>
        </authorList>
    </citation>
    <scope>NUCLEOTIDE SEQUENCE [LARGE SCALE GENOMIC DNA]</scope>
    <source>
        <strain evidence="2 3">Ak56</strain>
    </source>
</reference>
<sequence>MYIKIYQRFLAVLCLFAPQQIFAQRPGDARFDDYLATMPFVSSSMDLTLRSMGNNPDATLSAALVVPNAQRTMILQSFFERFREDMASAAPGKYEAEEQKMMQRFRQASNGLDAEGQLAIFALLMEERPLLAAAKLSWTKVAAPLSAQGKNYYQQLLNVERLINWPVFFKEAAERNLLQRVRSADPEMEAIDQQMLAAQAKVPLKKIKVFENSDVTSEVPDPVQLVKVLKAADDKRQLLYIQRHNDYYRWWKANEVMLRQCAYRLDTLLEATGNGSNLTGADRQLIAMIADCQERIWHGVVALNGVTTMTVANAQAAIGSRKMVEETLETYRKMEGAGMPDTK</sequence>
<organism evidence="2 3">
    <name type="scientific">Chitinophaga eiseniae</name>
    <dbReference type="NCBI Taxonomy" id="634771"/>
    <lineage>
        <taxon>Bacteria</taxon>
        <taxon>Pseudomonadati</taxon>
        <taxon>Bacteroidota</taxon>
        <taxon>Chitinophagia</taxon>
        <taxon>Chitinophagales</taxon>
        <taxon>Chitinophagaceae</taxon>
        <taxon>Chitinophaga</taxon>
    </lineage>
</organism>
<comment type="caution">
    <text evidence="2">The sequence shown here is derived from an EMBL/GenBank/DDBJ whole genome shotgun (WGS) entry which is preliminary data.</text>
</comment>
<name>A0A847SKS6_9BACT</name>